<organism evidence="1 2">
    <name type="scientific">Olsenella absiana</name>
    <dbReference type="NCBI Taxonomy" id="3115222"/>
    <lineage>
        <taxon>Bacteria</taxon>
        <taxon>Bacillati</taxon>
        <taxon>Actinomycetota</taxon>
        <taxon>Coriobacteriia</taxon>
        <taxon>Coriobacteriales</taxon>
        <taxon>Atopobiaceae</taxon>
        <taxon>Olsenella</taxon>
    </lineage>
</organism>
<protein>
    <submittedName>
        <fullName evidence="1">C-GCAxxG-C-C family protein</fullName>
    </submittedName>
</protein>
<dbReference type="RefSeq" id="WP_330957600.1">
    <property type="nucleotide sequence ID" value="NZ_JAZGJQ010000002.1"/>
</dbReference>
<dbReference type="EMBL" id="JAZGJQ010000002">
    <property type="protein sequence ID" value="MEE6146833.1"/>
    <property type="molecule type" value="Genomic_DNA"/>
</dbReference>
<reference evidence="1 2" key="1">
    <citation type="submission" date="2024-01" db="EMBL/GenBank/DDBJ databases">
        <title>Description of Olsenella sp. nov., isolated from pig feces.</title>
        <authorList>
            <person name="Chang Y.-H."/>
        </authorList>
    </citation>
    <scope>NUCLEOTIDE SEQUENCE [LARGE SCALE GENOMIC DNA]</scope>
    <source>
        <strain evidence="1 2">YH-ols2223</strain>
    </source>
</reference>
<dbReference type="Proteomes" id="UP001332931">
    <property type="component" value="Unassembled WGS sequence"/>
</dbReference>
<dbReference type="Pfam" id="PF09719">
    <property type="entry name" value="C_GCAxxG_C_C"/>
    <property type="match status" value="1"/>
</dbReference>
<evidence type="ECO:0000313" key="2">
    <source>
        <dbReference type="Proteomes" id="UP001332931"/>
    </source>
</evidence>
<sequence length="191" mass="20918">MANVKINATEVSPHKVQRLAESYYKGGFFCDEAVMCALRDVFQMEVPVEVISMVSGMSVGVGKSGCMCGAANGGVAALGLLYGRTEQNGPTDPKVVKCMSLTHELHDWFRDANGKHALCCRVLTREFDMGQGEHKEQCIWFTGLCAWKVAKIVCREEGVKDLDEGTEGGDEPLARQKLEDVQPLKKEAFVA</sequence>
<gene>
    <name evidence="1" type="ORF">VXJ25_02305</name>
</gene>
<keyword evidence="2" id="KW-1185">Reference proteome</keyword>
<dbReference type="NCBIfam" id="TIGR01909">
    <property type="entry name" value="C_GCAxxG_C_C"/>
    <property type="match status" value="1"/>
</dbReference>
<name>A0ABU7R8I3_9ACTN</name>
<dbReference type="InterPro" id="IPR010181">
    <property type="entry name" value="CGCAxxGCC_motif"/>
</dbReference>
<evidence type="ECO:0000313" key="1">
    <source>
        <dbReference type="EMBL" id="MEE6146833.1"/>
    </source>
</evidence>
<dbReference type="SUPFAM" id="SSF48695">
    <property type="entry name" value="Multiheme cytochromes"/>
    <property type="match status" value="1"/>
</dbReference>
<accession>A0ABU7R8I3</accession>
<proteinExistence type="predicted"/>
<dbReference type="InterPro" id="IPR036280">
    <property type="entry name" value="Multihaem_cyt_sf"/>
</dbReference>
<comment type="caution">
    <text evidence="1">The sequence shown here is derived from an EMBL/GenBank/DDBJ whole genome shotgun (WGS) entry which is preliminary data.</text>
</comment>